<name>A0AAI8YKF6_9PEZI</name>
<accession>A0AAI8YKF6</accession>
<protein>
    <submittedName>
        <fullName evidence="1">Uu.00g095310.m01.CDS01</fullName>
    </submittedName>
</protein>
<comment type="caution">
    <text evidence="1">The sequence shown here is derived from an EMBL/GenBank/DDBJ whole genome shotgun (WGS) entry which is preliminary data.</text>
</comment>
<evidence type="ECO:0000313" key="1">
    <source>
        <dbReference type="EMBL" id="CAJ2510562.1"/>
    </source>
</evidence>
<proteinExistence type="predicted"/>
<reference evidence="1" key="1">
    <citation type="submission" date="2023-10" db="EMBL/GenBank/DDBJ databases">
        <authorList>
            <person name="Hackl T."/>
        </authorList>
    </citation>
    <scope>NUCLEOTIDE SEQUENCE</scope>
</reference>
<sequence>MEEVDGTSSDGASPCLPLEQVTATLRGFTSYILQHSSVVKSPNHIHKELHSELARCMLAHIDHEEDSLRFAAQRAKQPLSREGKPKIVPYKPIEGTYYSWVQTTSANDTQSPVIFLLFSCLAADDGQPFFVGARQHYLANALSRHPASLCRLYNDYGSTARDLKEGNLNSLNFPEFHETGHARKDASNENEVQYGIDDEKAMKADLFFIAEYEHISNWVR</sequence>
<dbReference type="Proteomes" id="UP001295740">
    <property type="component" value="Unassembled WGS sequence"/>
</dbReference>
<keyword evidence="2" id="KW-1185">Reference proteome</keyword>
<gene>
    <name evidence="1" type="ORF">KHLLAP_LOCUS11030</name>
</gene>
<dbReference type="AlphaFoldDB" id="A0AAI8YKF6"/>
<dbReference type="EMBL" id="CAUWAG010000017">
    <property type="protein sequence ID" value="CAJ2510562.1"/>
    <property type="molecule type" value="Genomic_DNA"/>
</dbReference>
<evidence type="ECO:0000313" key="2">
    <source>
        <dbReference type="Proteomes" id="UP001295740"/>
    </source>
</evidence>
<organism evidence="1 2">
    <name type="scientific">Anthostomella pinea</name>
    <dbReference type="NCBI Taxonomy" id="933095"/>
    <lineage>
        <taxon>Eukaryota</taxon>
        <taxon>Fungi</taxon>
        <taxon>Dikarya</taxon>
        <taxon>Ascomycota</taxon>
        <taxon>Pezizomycotina</taxon>
        <taxon>Sordariomycetes</taxon>
        <taxon>Xylariomycetidae</taxon>
        <taxon>Xylariales</taxon>
        <taxon>Xylariaceae</taxon>
        <taxon>Anthostomella</taxon>
    </lineage>
</organism>